<dbReference type="Proteomes" id="UP000515317">
    <property type="component" value="Chromosome"/>
</dbReference>
<accession>A0A6S6QUF4</accession>
<evidence type="ECO:0000313" key="9">
    <source>
        <dbReference type="EMBL" id="BCJ90108.1"/>
    </source>
</evidence>
<dbReference type="InterPro" id="IPR029751">
    <property type="entry name" value="Ribosomal_L25_dom"/>
</dbReference>
<dbReference type="InterPro" id="IPR001021">
    <property type="entry name" value="Ribosomal_bL25_long"/>
</dbReference>
<feature type="region of interest" description="Disordered" evidence="6">
    <location>
        <begin position="191"/>
        <end position="230"/>
    </location>
</feature>
<dbReference type="InterPro" id="IPR020930">
    <property type="entry name" value="Ribosomal_uL5_bac-type"/>
</dbReference>
<comment type="similarity">
    <text evidence="5">Belongs to the bacterial ribosomal protein bL25 family. CTC subfamily.</text>
</comment>
<feature type="compositionally biased region" description="Basic and acidic residues" evidence="6">
    <location>
        <begin position="219"/>
        <end position="230"/>
    </location>
</feature>
<dbReference type="SUPFAM" id="SSF50715">
    <property type="entry name" value="Ribosomal protein L25-like"/>
    <property type="match status" value="1"/>
</dbReference>
<dbReference type="GO" id="GO:0008097">
    <property type="term" value="F:5S rRNA binding"/>
    <property type="evidence" value="ECO:0007669"/>
    <property type="project" value="InterPro"/>
</dbReference>
<dbReference type="InterPro" id="IPR037121">
    <property type="entry name" value="Ribosomal_bL25_C"/>
</dbReference>
<sequence>MSATKVLKAEARDRVGKGAARALRRQHRVPAVIYGGKKEPTGISLPGNELYILLHAGGFMTTLFDIDVGGKVEKAIPRDYQLDPVKDFLTHIDFLRITEDSIITVEIPVHFINEAASPGLKEGGVLNIVEHTIELAVKATNIPKAIEIDLTGLDIGDTIHISSVKLPEGARPVDRSDFTVATIAAPTIVTEEPKAAAAEATPAAGAPAAGAAPAAGDAKAGDAKKPDAKK</sequence>
<name>A0A6S6QUF4_9HYPH</name>
<dbReference type="Gene3D" id="2.40.240.10">
    <property type="entry name" value="Ribosomal Protein L25, Chain P"/>
    <property type="match status" value="1"/>
</dbReference>
<dbReference type="Pfam" id="PF01386">
    <property type="entry name" value="Ribosomal_L25p"/>
    <property type="match status" value="1"/>
</dbReference>
<dbReference type="GO" id="GO:0022625">
    <property type="term" value="C:cytosolic large ribosomal subunit"/>
    <property type="evidence" value="ECO:0007669"/>
    <property type="project" value="TreeGrafter"/>
</dbReference>
<gene>
    <name evidence="5 9" type="primary">rplY</name>
    <name evidence="5" type="synonym">ctc</name>
    <name evidence="9" type="ORF">IZ6_08430</name>
</gene>
<dbReference type="PANTHER" id="PTHR33284:SF1">
    <property type="entry name" value="RIBOSOMAL PROTEIN L25_GLN-TRNA SYNTHETASE, ANTI-CODON-BINDING DOMAIN-CONTAINING PROTEIN"/>
    <property type="match status" value="1"/>
</dbReference>
<keyword evidence="4 5" id="KW-0687">Ribonucleoprotein</keyword>
<reference evidence="9 10" key="1">
    <citation type="submission" date="2020-08" db="EMBL/GenBank/DDBJ databases">
        <title>Genome sequence of Rhizobiales bacterium strain IZ6.</title>
        <authorList>
            <person name="Nakai R."/>
            <person name="Naganuma T."/>
        </authorList>
    </citation>
    <scope>NUCLEOTIDE SEQUENCE [LARGE SCALE GENOMIC DNA]</scope>
    <source>
        <strain evidence="9 10">IZ6</strain>
    </source>
</reference>
<protein>
    <recommendedName>
        <fullName evidence="5">Large ribosomal subunit protein bL25</fullName>
    </recommendedName>
    <alternativeName>
        <fullName evidence="5">General stress protein CTC</fullName>
    </alternativeName>
</protein>
<dbReference type="RefSeq" id="WP_222876761.1">
    <property type="nucleotide sequence ID" value="NZ_AP023361.1"/>
</dbReference>
<dbReference type="Pfam" id="PF14693">
    <property type="entry name" value="Ribosomal_TL5_C"/>
    <property type="match status" value="1"/>
</dbReference>
<dbReference type="InterPro" id="IPR020056">
    <property type="entry name" value="Rbsml_bL25/Gln-tRNA_synth_N"/>
</dbReference>
<proteinExistence type="inferred from homology"/>
<organism evidence="9 10">
    <name type="scientific">Terrihabitans soli</name>
    <dbReference type="NCBI Taxonomy" id="708113"/>
    <lineage>
        <taxon>Bacteria</taxon>
        <taxon>Pseudomonadati</taxon>
        <taxon>Pseudomonadota</taxon>
        <taxon>Alphaproteobacteria</taxon>
        <taxon>Hyphomicrobiales</taxon>
        <taxon>Terrihabitans</taxon>
    </lineage>
</organism>
<dbReference type="InterPro" id="IPR011035">
    <property type="entry name" value="Ribosomal_bL25/Gln-tRNA_synth"/>
</dbReference>
<dbReference type="GO" id="GO:0003735">
    <property type="term" value="F:structural constituent of ribosome"/>
    <property type="evidence" value="ECO:0007669"/>
    <property type="project" value="InterPro"/>
</dbReference>
<dbReference type="InterPro" id="IPR020057">
    <property type="entry name" value="Ribosomal_bL25_b-dom"/>
</dbReference>
<dbReference type="EMBL" id="AP023361">
    <property type="protein sequence ID" value="BCJ90108.1"/>
    <property type="molecule type" value="Genomic_DNA"/>
</dbReference>
<dbReference type="GO" id="GO:0006412">
    <property type="term" value="P:translation"/>
    <property type="evidence" value="ECO:0007669"/>
    <property type="project" value="UniProtKB-UniRule"/>
</dbReference>
<dbReference type="Gene3D" id="2.170.120.20">
    <property type="entry name" value="Ribosomal protein L25, beta domain"/>
    <property type="match status" value="1"/>
</dbReference>
<dbReference type="KEGG" id="tso:IZ6_08430"/>
<dbReference type="CDD" id="cd00495">
    <property type="entry name" value="Ribosomal_L25_TL5_CTC"/>
    <property type="match status" value="1"/>
</dbReference>
<evidence type="ECO:0000256" key="2">
    <source>
        <dbReference type="ARBA" id="ARBA00022884"/>
    </source>
</evidence>
<evidence type="ECO:0000259" key="8">
    <source>
        <dbReference type="Pfam" id="PF14693"/>
    </source>
</evidence>
<evidence type="ECO:0000256" key="6">
    <source>
        <dbReference type="SAM" id="MobiDB-lite"/>
    </source>
</evidence>
<evidence type="ECO:0000256" key="4">
    <source>
        <dbReference type="ARBA" id="ARBA00023274"/>
    </source>
</evidence>
<keyword evidence="3 5" id="KW-0689">Ribosomal protein</keyword>
<feature type="compositionally biased region" description="Low complexity" evidence="6">
    <location>
        <begin position="191"/>
        <end position="218"/>
    </location>
</feature>
<keyword evidence="2 5" id="KW-0694">RNA-binding</keyword>
<dbReference type="NCBIfam" id="TIGR00731">
    <property type="entry name" value="bL25_bact_ctc"/>
    <property type="match status" value="1"/>
</dbReference>
<dbReference type="PANTHER" id="PTHR33284">
    <property type="entry name" value="RIBOSOMAL PROTEIN L25/GLN-TRNA SYNTHETASE, ANTI-CODON-BINDING DOMAIN-CONTAINING PROTEIN"/>
    <property type="match status" value="1"/>
</dbReference>
<evidence type="ECO:0000256" key="3">
    <source>
        <dbReference type="ARBA" id="ARBA00022980"/>
    </source>
</evidence>
<evidence type="ECO:0000259" key="7">
    <source>
        <dbReference type="Pfam" id="PF01386"/>
    </source>
</evidence>
<feature type="domain" description="Large ribosomal subunit protein bL25 L25" evidence="7">
    <location>
        <begin position="7"/>
        <end position="94"/>
    </location>
</feature>
<comment type="subunit">
    <text evidence="5">Part of the 50S ribosomal subunit; part of the 5S rRNA/L5/L18/L25 subcomplex. Contacts the 5S rRNA. Binds to the 5S rRNA independently of L5 and L18.</text>
</comment>
<keyword evidence="1 5" id="KW-0699">rRNA-binding</keyword>
<evidence type="ECO:0000256" key="1">
    <source>
        <dbReference type="ARBA" id="ARBA00022730"/>
    </source>
</evidence>
<comment type="function">
    <text evidence="5">This is one of the proteins that binds to the 5S RNA in the ribosome where it forms part of the central protuberance.</text>
</comment>
<keyword evidence="10" id="KW-1185">Reference proteome</keyword>
<evidence type="ECO:0000256" key="5">
    <source>
        <dbReference type="HAMAP-Rule" id="MF_01334"/>
    </source>
</evidence>
<dbReference type="AlphaFoldDB" id="A0A6S6QUF4"/>
<feature type="domain" description="Large ribosomal subunit protein bL25 beta" evidence="8">
    <location>
        <begin position="103"/>
        <end position="186"/>
    </location>
</feature>
<evidence type="ECO:0000313" key="10">
    <source>
        <dbReference type="Proteomes" id="UP000515317"/>
    </source>
</evidence>
<dbReference type="NCBIfam" id="NF004128">
    <property type="entry name" value="PRK05618.1-2"/>
    <property type="match status" value="1"/>
</dbReference>
<dbReference type="HAMAP" id="MF_01334">
    <property type="entry name" value="Ribosomal_bL25_CTC"/>
    <property type="match status" value="1"/>
</dbReference>